<dbReference type="EMBL" id="JRES01000028">
    <property type="protein sequence ID" value="KNC34809.1"/>
    <property type="molecule type" value="Genomic_DNA"/>
</dbReference>
<evidence type="ECO:0000313" key="3">
    <source>
        <dbReference type="EMBL" id="KNC34809.1"/>
    </source>
</evidence>
<dbReference type="InterPro" id="IPR014756">
    <property type="entry name" value="Ig_E-set"/>
</dbReference>
<dbReference type="InterPro" id="IPR003172">
    <property type="entry name" value="ML_dom"/>
</dbReference>
<organism evidence="3 4">
    <name type="scientific">Lucilia cuprina</name>
    <name type="common">Green bottle fly</name>
    <name type="synonym">Australian sheep blowfly</name>
    <dbReference type="NCBI Taxonomy" id="7375"/>
    <lineage>
        <taxon>Eukaryota</taxon>
        <taxon>Metazoa</taxon>
        <taxon>Ecdysozoa</taxon>
        <taxon>Arthropoda</taxon>
        <taxon>Hexapoda</taxon>
        <taxon>Insecta</taxon>
        <taxon>Pterygota</taxon>
        <taxon>Neoptera</taxon>
        <taxon>Endopterygota</taxon>
        <taxon>Diptera</taxon>
        <taxon>Brachycera</taxon>
        <taxon>Muscomorpha</taxon>
        <taxon>Oestroidea</taxon>
        <taxon>Calliphoridae</taxon>
        <taxon>Luciliinae</taxon>
        <taxon>Lucilia</taxon>
    </lineage>
</organism>
<dbReference type="STRING" id="7375.A0A0L0CTV1"/>
<feature type="chain" id="PRO_5005536845" description="MD-2-related lipid-recognition domain-containing protein" evidence="1">
    <location>
        <begin position="26"/>
        <end position="170"/>
    </location>
</feature>
<keyword evidence="4" id="KW-1185">Reference proteome</keyword>
<name>A0A0L0CTV1_LUCCU</name>
<dbReference type="Gene3D" id="2.60.40.770">
    <property type="match status" value="1"/>
</dbReference>
<accession>A0A0L0CTV1</accession>
<sequence>MRSVYFLKILFLTLYMSITGPQVQGAAISKVNHLAKKILMSKSLPFEDCGSKYLILYLNISSCSTIPCFMRRGSTVEVNVLFDDDSDNTKYLKHRVRWIFNTIKTQAHITPDPCDGNQKCLSNDHEGKFYWATVLVNNTLPAISGTMLWEAVNEYNQDVICFKVPVVVTM</sequence>
<evidence type="ECO:0000259" key="2">
    <source>
        <dbReference type="SMART" id="SM00737"/>
    </source>
</evidence>
<dbReference type="Proteomes" id="UP000037069">
    <property type="component" value="Unassembled WGS sequence"/>
</dbReference>
<reference evidence="3 4" key="1">
    <citation type="journal article" date="2015" name="Nat. Commun.">
        <title>Lucilia cuprina genome unlocks parasitic fly biology to underpin future interventions.</title>
        <authorList>
            <person name="Anstead C.A."/>
            <person name="Korhonen P.K."/>
            <person name="Young N.D."/>
            <person name="Hall R.S."/>
            <person name="Jex A.R."/>
            <person name="Murali S.C."/>
            <person name="Hughes D.S."/>
            <person name="Lee S.F."/>
            <person name="Perry T."/>
            <person name="Stroehlein A.J."/>
            <person name="Ansell B.R."/>
            <person name="Breugelmans B."/>
            <person name="Hofmann A."/>
            <person name="Qu J."/>
            <person name="Dugan S."/>
            <person name="Lee S.L."/>
            <person name="Chao H."/>
            <person name="Dinh H."/>
            <person name="Han Y."/>
            <person name="Doddapaneni H.V."/>
            <person name="Worley K.C."/>
            <person name="Muzny D.M."/>
            <person name="Ioannidis P."/>
            <person name="Waterhouse R.M."/>
            <person name="Zdobnov E.M."/>
            <person name="James P.J."/>
            <person name="Bagnall N.H."/>
            <person name="Kotze A.C."/>
            <person name="Gibbs R.A."/>
            <person name="Richards S."/>
            <person name="Batterham P."/>
            <person name="Gasser R.B."/>
        </authorList>
    </citation>
    <scope>NUCLEOTIDE SEQUENCE [LARGE SCALE GENOMIC DNA]</scope>
    <source>
        <strain evidence="3 4">LS</strain>
        <tissue evidence="3">Full body</tissue>
    </source>
</reference>
<comment type="caution">
    <text evidence="3">The sequence shown here is derived from an EMBL/GenBank/DDBJ whole genome shotgun (WGS) entry which is preliminary data.</text>
</comment>
<feature type="signal peptide" evidence="1">
    <location>
        <begin position="1"/>
        <end position="25"/>
    </location>
</feature>
<dbReference type="AlphaFoldDB" id="A0A0L0CTV1"/>
<dbReference type="SUPFAM" id="SSF81296">
    <property type="entry name" value="E set domains"/>
    <property type="match status" value="1"/>
</dbReference>
<gene>
    <name evidence="3" type="ORF">FF38_09330</name>
</gene>
<proteinExistence type="predicted"/>
<dbReference type="OMA" id="CTTLPCS"/>
<dbReference type="OrthoDB" id="6489092at2759"/>
<evidence type="ECO:0000313" key="4">
    <source>
        <dbReference type="Proteomes" id="UP000037069"/>
    </source>
</evidence>
<keyword evidence="1" id="KW-0732">Signal</keyword>
<dbReference type="Pfam" id="PF02221">
    <property type="entry name" value="E1_DerP2_DerF2"/>
    <property type="match status" value="1"/>
</dbReference>
<evidence type="ECO:0000256" key="1">
    <source>
        <dbReference type="SAM" id="SignalP"/>
    </source>
</evidence>
<feature type="domain" description="MD-2-related lipid-recognition" evidence="2">
    <location>
        <begin position="46"/>
        <end position="166"/>
    </location>
</feature>
<protein>
    <recommendedName>
        <fullName evidence="2">MD-2-related lipid-recognition domain-containing protein</fullName>
    </recommendedName>
</protein>
<dbReference type="SMART" id="SM00737">
    <property type="entry name" value="ML"/>
    <property type="match status" value="1"/>
</dbReference>